<name>A0A1Z2LC95_9ACTN</name>
<dbReference type="EMBL" id="CP021744">
    <property type="protein sequence ID" value="ARZ71933.1"/>
    <property type="molecule type" value="Genomic_DNA"/>
</dbReference>
<keyword evidence="3 5" id="KW-1133">Transmembrane helix</keyword>
<evidence type="ECO:0000256" key="4">
    <source>
        <dbReference type="ARBA" id="ARBA00023136"/>
    </source>
</evidence>
<keyword evidence="4 5" id="KW-0472">Membrane</keyword>
<proteinExistence type="predicted"/>
<keyword evidence="2 5" id="KW-0812">Transmembrane</keyword>
<dbReference type="Proteomes" id="UP000195755">
    <property type="component" value="Chromosome"/>
</dbReference>
<dbReference type="GO" id="GO:0030416">
    <property type="term" value="P:methylamine metabolic process"/>
    <property type="evidence" value="ECO:0007669"/>
    <property type="project" value="InterPro"/>
</dbReference>
<dbReference type="RefSeq" id="WP_087929648.1">
    <property type="nucleotide sequence ID" value="NZ_CP021744.1"/>
</dbReference>
<evidence type="ECO:0000256" key="3">
    <source>
        <dbReference type="ARBA" id="ARBA00022989"/>
    </source>
</evidence>
<evidence type="ECO:0000256" key="5">
    <source>
        <dbReference type="SAM" id="Phobius"/>
    </source>
</evidence>
<dbReference type="OrthoDB" id="3430313at2"/>
<protein>
    <recommendedName>
        <fullName evidence="6">Methylamine utilisation protein MauE domain-containing protein</fullName>
    </recommendedName>
</protein>
<gene>
    <name evidence="7" type="ORF">SMD11_6357</name>
</gene>
<feature type="transmembrane region" description="Helical" evidence="5">
    <location>
        <begin position="74"/>
        <end position="97"/>
    </location>
</feature>
<feature type="transmembrane region" description="Helical" evidence="5">
    <location>
        <begin position="6"/>
        <end position="26"/>
    </location>
</feature>
<feature type="transmembrane region" description="Helical" evidence="5">
    <location>
        <begin position="47"/>
        <end position="68"/>
    </location>
</feature>
<feature type="domain" description="Methylamine utilisation protein MauE" evidence="6">
    <location>
        <begin position="1"/>
        <end position="135"/>
    </location>
</feature>
<evidence type="ECO:0000256" key="2">
    <source>
        <dbReference type="ARBA" id="ARBA00022692"/>
    </source>
</evidence>
<sequence length="188" mass="18445">MGYLALGIRCLIGAVFLASAVSKVGGRGASGRFVSSVRDLRLVPPRAARPVAWCVVAAECAVCLLLAAPGPGAVAVAGFAVAGVLLAGFAAAIALSVRRGVRTPCRCFGASTRPLGLRHVVRNLALTAAAGAGAAAVLVAGAARPDAPGGVVVAVVGGLLLGGLVVTLDDILDLFRPVGPAPGLARGR</sequence>
<organism evidence="7 8">
    <name type="scientific">Streptomyces albireticuli</name>
    <dbReference type="NCBI Taxonomy" id="1940"/>
    <lineage>
        <taxon>Bacteria</taxon>
        <taxon>Bacillati</taxon>
        <taxon>Actinomycetota</taxon>
        <taxon>Actinomycetes</taxon>
        <taxon>Kitasatosporales</taxon>
        <taxon>Streptomycetaceae</taxon>
        <taxon>Streptomyces</taxon>
    </lineage>
</organism>
<accession>A0A1Z2LC95</accession>
<evidence type="ECO:0000313" key="7">
    <source>
        <dbReference type="EMBL" id="ARZ71933.1"/>
    </source>
</evidence>
<evidence type="ECO:0000256" key="1">
    <source>
        <dbReference type="ARBA" id="ARBA00004141"/>
    </source>
</evidence>
<feature type="transmembrane region" description="Helical" evidence="5">
    <location>
        <begin position="123"/>
        <end position="143"/>
    </location>
</feature>
<evidence type="ECO:0000313" key="8">
    <source>
        <dbReference type="Proteomes" id="UP000195755"/>
    </source>
</evidence>
<dbReference type="UniPathway" id="UPA00895"/>
<dbReference type="GO" id="GO:0016020">
    <property type="term" value="C:membrane"/>
    <property type="evidence" value="ECO:0007669"/>
    <property type="project" value="UniProtKB-SubCell"/>
</dbReference>
<dbReference type="Pfam" id="PF07291">
    <property type="entry name" value="MauE"/>
    <property type="match status" value="1"/>
</dbReference>
<dbReference type="InterPro" id="IPR009908">
    <property type="entry name" value="Methylamine_util_MauE"/>
</dbReference>
<dbReference type="KEGG" id="salj:SMD11_6357"/>
<reference evidence="7 8" key="1">
    <citation type="submission" date="2017-06" db="EMBL/GenBank/DDBJ databases">
        <title>Streptomyces albireticuli Genome sequencing and assembly.</title>
        <authorList>
            <person name="Wang Y."/>
            <person name="Du B."/>
            <person name="Ding Y."/>
            <person name="Liu H."/>
            <person name="Hou Q."/>
            <person name="Liu K."/>
            <person name="Yao L."/>
            <person name="Wang C."/>
        </authorList>
    </citation>
    <scope>NUCLEOTIDE SEQUENCE [LARGE SCALE GENOMIC DNA]</scope>
    <source>
        <strain evidence="7 8">MDJK11</strain>
    </source>
</reference>
<dbReference type="AlphaFoldDB" id="A0A1Z2LC95"/>
<feature type="transmembrane region" description="Helical" evidence="5">
    <location>
        <begin position="149"/>
        <end position="168"/>
    </location>
</feature>
<evidence type="ECO:0000259" key="6">
    <source>
        <dbReference type="Pfam" id="PF07291"/>
    </source>
</evidence>
<comment type="subcellular location">
    <subcellularLocation>
        <location evidence="1">Membrane</location>
        <topology evidence="1">Multi-pass membrane protein</topology>
    </subcellularLocation>
</comment>